<feature type="domain" description="HTH lysR-type" evidence="5">
    <location>
        <begin position="6"/>
        <end position="63"/>
    </location>
</feature>
<accession>A0ABY1QX75</accession>
<evidence type="ECO:0000256" key="3">
    <source>
        <dbReference type="ARBA" id="ARBA00023125"/>
    </source>
</evidence>
<dbReference type="Pfam" id="PF00126">
    <property type="entry name" value="HTH_1"/>
    <property type="match status" value="1"/>
</dbReference>
<dbReference type="SUPFAM" id="SSF46785">
    <property type="entry name" value="Winged helix' DNA-binding domain"/>
    <property type="match status" value="1"/>
</dbReference>
<dbReference type="PANTHER" id="PTHR30537">
    <property type="entry name" value="HTH-TYPE TRANSCRIPTIONAL REGULATOR"/>
    <property type="match status" value="1"/>
</dbReference>
<dbReference type="RefSeq" id="WP_283445476.1">
    <property type="nucleotide sequence ID" value="NZ_FXUL01000036.1"/>
</dbReference>
<dbReference type="Gene3D" id="3.40.190.10">
    <property type="entry name" value="Periplasmic binding protein-like II"/>
    <property type="match status" value="2"/>
</dbReference>
<comment type="caution">
    <text evidence="6">The sequence shown here is derived from an EMBL/GenBank/DDBJ whole genome shotgun (WGS) entry which is preliminary data.</text>
</comment>
<organism evidence="6 7">
    <name type="scientific">Noviherbaspirillum suwonense</name>
    <dbReference type="NCBI Taxonomy" id="1224511"/>
    <lineage>
        <taxon>Bacteria</taxon>
        <taxon>Pseudomonadati</taxon>
        <taxon>Pseudomonadota</taxon>
        <taxon>Betaproteobacteria</taxon>
        <taxon>Burkholderiales</taxon>
        <taxon>Oxalobacteraceae</taxon>
        <taxon>Noviherbaspirillum</taxon>
    </lineage>
</organism>
<evidence type="ECO:0000256" key="1">
    <source>
        <dbReference type="ARBA" id="ARBA00009437"/>
    </source>
</evidence>
<dbReference type="InterPro" id="IPR005119">
    <property type="entry name" value="LysR_subst-bd"/>
</dbReference>
<dbReference type="InterPro" id="IPR000847">
    <property type="entry name" value="LysR_HTH_N"/>
</dbReference>
<sequence length="309" mass="34419">MRRKIPSTGALIAFEAAARYQSFSRAAQELTLTEGAISRQIAVLEDYLGVQLFHRVKKRVTLSDIGTAYFIKVKEDLTRLERNTLGAMAYQNGQKFLELAVIPTFTSKWLIPKIAEFSRLHPGITINLSERALPFLFGDTNFSAAIHYRHPAWAGCAQEELFDEELVPVCSPALLGGRKVSSVVDLLSFPMLHKNTREDAWTRWFAAAGHEELAPMAGPRYDLFSMIIQGACHGIGIALVPRLYVQDELKSGTLVIPVDFSIRGLKQYCVVYPEHKEVSPAARLFLDWLVDAAAMERQPRAAPAMTKAG</sequence>
<keyword evidence="2" id="KW-0805">Transcription regulation</keyword>
<keyword evidence="7" id="KW-1185">Reference proteome</keyword>
<dbReference type="Pfam" id="PF03466">
    <property type="entry name" value="LysR_substrate"/>
    <property type="match status" value="1"/>
</dbReference>
<dbReference type="SUPFAM" id="SSF53850">
    <property type="entry name" value="Periplasmic binding protein-like II"/>
    <property type="match status" value="1"/>
</dbReference>
<name>A0ABY1QX75_9BURK</name>
<protein>
    <submittedName>
        <fullName evidence="6">DNA-binding transcriptional regulator, LysR family</fullName>
    </submittedName>
</protein>
<gene>
    <name evidence="6" type="ORF">SAMN06295970_13613</name>
</gene>
<evidence type="ECO:0000256" key="4">
    <source>
        <dbReference type="ARBA" id="ARBA00023163"/>
    </source>
</evidence>
<dbReference type="PROSITE" id="PS50931">
    <property type="entry name" value="HTH_LYSR"/>
    <property type="match status" value="1"/>
</dbReference>
<dbReference type="EMBL" id="FXUL01000036">
    <property type="protein sequence ID" value="SMP80484.1"/>
    <property type="molecule type" value="Genomic_DNA"/>
</dbReference>
<dbReference type="PRINTS" id="PR00039">
    <property type="entry name" value="HTHLYSR"/>
</dbReference>
<dbReference type="PANTHER" id="PTHR30537:SF26">
    <property type="entry name" value="GLYCINE CLEAVAGE SYSTEM TRANSCRIPTIONAL ACTIVATOR"/>
    <property type="match status" value="1"/>
</dbReference>
<evidence type="ECO:0000313" key="7">
    <source>
        <dbReference type="Proteomes" id="UP001158049"/>
    </source>
</evidence>
<dbReference type="Proteomes" id="UP001158049">
    <property type="component" value="Unassembled WGS sequence"/>
</dbReference>
<evidence type="ECO:0000259" key="5">
    <source>
        <dbReference type="PROSITE" id="PS50931"/>
    </source>
</evidence>
<dbReference type="GO" id="GO:0003677">
    <property type="term" value="F:DNA binding"/>
    <property type="evidence" value="ECO:0007669"/>
    <property type="project" value="UniProtKB-KW"/>
</dbReference>
<keyword evidence="4" id="KW-0804">Transcription</keyword>
<evidence type="ECO:0000256" key="2">
    <source>
        <dbReference type="ARBA" id="ARBA00023015"/>
    </source>
</evidence>
<dbReference type="InterPro" id="IPR036388">
    <property type="entry name" value="WH-like_DNA-bd_sf"/>
</dbReference>
<keyword evidence="3 6" id="KW-0238">DNA-binding</keyword>
<reference evidence="6 7" key="1">
    <citation type="submission" date="2017-05" db="EMBL/GenBank/DDBJ databases">
        <authorList>
            <person name="Varghese N."/>
            <person name="Submissions S."/>
        </authorList>
    </citation>
    <scope>NUCLEOTIDE SEQUENCE [LARGE SCALE GENOMIC DNA]</scope>
    <source>
        <strain evidence="6 7">DSM 26001</strain>
    </source>
</reference>
<dbReference type="InterPro" id="IPR036390">
    <property type="entry name" value="WH_DNA-bd_sf"/>
</dbReference>
<dbReference type="Gene3D" id="1.10.10.10">
    <property type="entry name" value="Winged helix-like DNA-binding domain superfamily/Winged helix DNA-binding domain"/>
    <property type="match status" value="1"/>
</dbReference>
<evidence type="ECO:0000313" key="6">
    <source>
        <dbReference type="EMBL" id="SMP80484.1"/>
    </source>
</evidence>
<dbReference type="InterPro" id="IPR058163">
    <property type="entry name" value="LysR-type_TF_proteobact-type"/>
</dbReference>
<proteinExistence type="inferred from homology"/>
<comment type="similarity">
    <text evidence="1">Belongs to the LysR transcriptional regulatory family.</text>
</comment>